<protein>
    <submittedName>
        <fullName evidence="4">M23 family metallopeptidase</fullName>
    </submittedName>
</protein>
<sequence>MGNFNAEYESYYNSIVNKRNSSTGYYSGISEKKPQKNRIIKKIIQDLCGVLAMFIFVLICKVVVTPQTAAAYKYCKGVVNKNYDYKQIIYQVKHVDTSKNIQDKIVDFIDKIESNFTGGETIKNKIKEKFALPVRGNVIKSSQEGIDIKTMENSRITASYDGKVKECGKDENLGQYILIDHGDGLETRYSNLNNIMVKKEDKVKKGEIIGVSGKYNSQDTVHFEVLFMGQNKDLEKNVEMKK</sequence>
<feature type="domain" description="M23ase beta-sheet core" evidence="3">
    <location>
        <begin position="143"/>
        <end position="231"/>
    </location>
</feature>
<feature type="transmembrane region" description="Helical" evidence="2">
    <location>
        <begin position="43"/>
        <end position="64"/>
    </location>
</feature>
<keyword evidence="2" id="KW-1133">Transmembrane helix</keyword>
<dbReference type="Proteomes" id="UP001079657">
    <property type="component" value="Unassembled WGS sequence"/>
</dbReference>
<organism evidence="4 5">
    <name type="scientific">Clostridium ganghwense</name>
    <dbReference type="NCBI Taxonomy" id="312089"/>
    <lineage>
        <taxon>Bacteria</taxon>
        <taxon>Bacillati</taxon>
        <taxon>Bacillota</taxon>
        <taxon>Clostridia</taxon>
        <taxon>Eubacteriales</taxon>
        <taxon>Clostridiaceae</taxon>
        <taxon>Clostridium</taxon>
    </lineage>
</organism>
<dbReference type="InterPro" id="IPR016047">
    <property type="entry name" value="M23ase_b-sheet_dom"/>
</dbReference>
<keyword evidence="1" id="KW-0732">Signal</keyword>
<dbReference type="SUPFAM" id="SSF51261">
    <property type="entry name" value="Duplicated hybrid motif"/>
    <property type="match status" value="1"/>
</dbReference>
<dbReference type="Gene3D" id="2.70.70.10">
    <property type="entry name" value="Glucose Permease (Domain IIA)"/>
    <property type="match status" value="1"/>
</dbReference>
<keyword evidence="5" id="KW-1185">Reference proteome</keyword>
<evidence type="ECO:0000313" key="5">
    <source>
        <dbReference type="Proteomes" id="UP001079657"/>
    </source>
</evidence>
<evidence type="ECO:0000256" key="1">
    <source>
        <dbReference type="ARBA" id="ARBA00022729"/>
    </source>
</evidence>
<evidence type="ECO:0000256" key="2">
    <source>
        <dbReference type="SAM" id="Phobius"/>
    </source>
</evidence>
<dbReference type="CDD" id="cd12797">
    <property type="entry name" value="M23_peptidase"/>
    <property type="match status" value="1"/>
</dbReference>
<gene>
    <name evidence="4" type="ORF">OXH55_14580</name>
</gene>
<keyword evidence="2" id="KW-0472">Membrane</keyword>
<reference evidence="4" key="1">
    <citation type="submission" date="2022-12" db="EMBL/GenBank/DDBJ databases">
        <authorList>
            <person name="Wang J."/>
        </authorList>
    </citation>
    <scope>NUCLEOTIDE SEQUENCE</scope>
    <source>
        <strain evidence="4">HY-42-06</strain>
    </source>
</reference>
<name>A0ABT4CS23_9CLOT</name>
<dbReference type="RefSeq" id="WP_268050769.1">
    <property type="nucleotide sequence ID" value="NZ_JAPQES010000005.1"/>
</dbReference>
<accession>A0ABT4CS23</accession>
<comment type="caution">
    <text evidence="4">The sequence shown here is derived from an EMBL/GenBank/DDBJ whole genome shotgun (WGS) entry which is preliminary data.</text>
</comment>
<dbReference type="PANTHER" id="PTHR21666:SF289">
    <property type="entry name" value="L-ALA--D-GLU ENDOPEPTIDASE"/>
    <property type="match status" value="1"/>
</dbReference>
<dbReference type="PANTHER" id="PTHR21666">
    <property type="entry name" value="PEPTIDASE-RELATED"/>
    <property type="match status" value="1"/>
</dbReference>
<evidence type="ECO:0000259" key="3">
    <source>
        <dbReference type="Pfam" id="PF01551"/>
    </source>
</evidence>
<dbReference type="EMBL" id="JAPQES010000005">
    <property type="protein sequence ID" value="MCY6371869.1"/>
    <property type="molecule type" value="Genomic_DNA"/>
</dbReference>
<proteinExistence type="predicted"/>
<dbReference type="Pfam" id="PF01551">
    <property type="entry name" value="Peptidase_M23"/>
    <property type="match status" value="1"/>
</dbReference>
<evidence type="ECO:0000313" key="4">
    <source>
        <dbReference type="EMBL" id="MCY6371869.1"/>
    </source>
</evidence>
<dbReference type="InterPro" id="IPR011055">
    <property type="entry name" value="Dup_hybrid_motif"/>
</dbReference>
<dbReference type="InterPro" id="IPR050570">
    <property type="entry name" value="Cell_wall_metabolism_enzyme"/>
</dbReference>
<keyword evidence="2" id="KW-0812">Transmembrane</keyword>